<organism evidence="1 2">
    <name type="scientific">Saccharopolyspora hirsuta</name>
    <dbReference type="NCBI Taxonomy" id="1837"/>
    <lineage>
        <taxon>Bacteria</taxon>
        <taxon>Bacillati</taxon>
        <taxon>Actinomycetota</taxon>
        <taxon>Actinomycetes</taxon>
        <taxon>Pseudonocardiales</taxon>
        <taxon>Pseudonocardiaceae</taxon>
        <taxon>Saccharopolyspora</taxon>
    </lineage>
</organism>
<keyword evidence="2" id="KW-1185">Reference proteome</keyword>
<evidence type="ECO:0000313" key="1">
    <source>
        <dbReference type="EMBL" id="KAA5826487.1"/>
    </source>
</evidence>
<dbReference type="Gene3D" id="3.10.450.50">
    <property type="match status" value="1"/>
</dbReference>
<name>A0A5M7BE04_SACHI</name>
<gene>
    <name evidence="1" type="ORF">F1721_30790</name>
</gene>
<dbReference type="GO" id="GO:0030638">
    <property type="term" value="P:polyketide metabolic process"/>
    <property type="evidence" value="ECO:0007669"/>
    <property type="project" value="InterPro"/>
</dbReference>
<reference evidence="1 2" key="1">
    <citation type="submission" date="2019-09" db="EMBL/GenBank/DDBJ databases">
        <title>Draft genome sequence of the thermophilic Saccharopolyspora hirsuta VKM Ac-666T.</title>
        <authorList>
            <person name="Lobastova T.G."/>
            <person name="Fokina V."/>
            <person name="Bragin E.Y."/>
            <person name="Shtratnikova V.Y."/>
            <person name="Starodumova I.P."/>
            <person name="Tarlachkov S.V."/>
            <person name="Donova M.V."/>
        </authorList>
    </citation>
    <scope>NUCLEOTIDE SEQUENCE [LARGE SCALE GENOMIC DNA]</scope>
    <source>
        <strain evidence="1 2">VKM Ac-666</strain>
    </source>
</reference>
<dbReference type="InterPro" id="IPR032710">
    <property type="entry name" value="NTF2-like_dom_sf"/>
</dbReference>
<comment type="caution">
    <text evidence="1">The sequence shown here is derived from an EMBL/GenBank/DDBJ whole genome shotgun (WGS) entry which is preliminary data.</text>
</comment>
<evidence type="ECO:0000313" key="2">
    <source>
        <dbReference type="Proteomes" id="UP000323946"/>
    </source>
</evidence>
<proteinExistence type="predicted"/>
<accession>A0A5M7BE04</accession>
<dbReference type="OrthoDB" id="4539871at2"/>
<dbReference type="EMBL" id="VWPH01000018">
    <property type="protein sequence ID" value="KAA5826487.1"/>
    <property type="molecule type" value="Genomic_DNA"/>
</dbReference>
<dbReference type="AlphaFoldDB" id="A0A5M7BE04"/>
<dbReference type="Proteomes" id="UP000323946">
    <property type="component" value="Unassembled WGS sequence"/>
</dbReference>
<dbReference type="SUPFAM" id="SSF54427">
    <property type="entry name" value="NTF2-like"/>
    <property type="match status" value="1"/>
</dbReference>
<dbReference type="InterPro" id="IPR009959">
    <property type="entry name" value="Cyclase_SnoaL-like"/>
</dbReference>
<dbReference type="Pfam" id="PF07366">
    <property type="entry name" value="SnoaL"/>
    <property type="match status" value="1"/>
</dbReference>
<protein>
    <submittedName>
        <fullName evidence="1">Ester cyclase</fullName>
    </submittedName>
</protein>
<sequence>MRGREGSAMRNQDTHRKLHELFNERQLDEMDHHVGAEFAYIDHPRRGTMHTLAQFKEWLGEWISAFSDARVIGASYVDGPGFSVAYFHGRGENDGPLGKHEPTGRQMDMAFCETLRYDEHGRVIGGEVYYDQLTLLAQLGLVEQAATRRA</sequence>